<organism evidence="8 9">
    <name type="scientific">Paenibacillus contaminans</name>
    <dbReference type="NCBI Taxonomy" id="450362"/>
    <lineage>
        <taxon>Bacteria</taxon>
        <taxon>Bacillati</taxon>
        <taxon>Bacillota</taxon>
        <taxon>Bacilli</taxon>
        <taxon>Bacillales</taxon>
        <taxon>Paenibacillaceae</taxon>
        <taxon>Paenibacillus</taxon>
    </lineage>
</organism>
<dbReference type="InterPro" id="IPR013249">
    <property type="entry name" value="RNA_pol_sigma70_r4_t2"/>
</dbReference>
<keyword evidence="2" id="KW-0805">Transcription regulation</keyword>
<keyword evidence="4" id="KW-0238">DNA-binding</keyword>
<dbReference type="InterPro" id="IPR013324">
    <property type="entry name" value="RNA_pol_sigma_r3/r4-like"/>
</dbReference>
<accession>A0A329MHA1</accession>
<dbReference type="GO" id="GO:0006352">
    <property type="term" value="P:DNA-templated transcription initiation"/>
    <property type="evidence" value="ECO:0007669"/>
    <property type="project" value="InterPro"/>
</dbReference>
<comment type="caution">
    <text evidence="8">The sequence shown here is derived from an EMBL/GenBank/DDBJ whole genome shotgun (WGS) entry which is preliminary data.</text>
</comment>
<protein>
    <recommendedName>
        <fullName evidence="10">RNA polymerase subunit sigma-24</fullName>
    </recommendedName>
</protein>
<evidence type="ECO:0000256" key="2">
    <source>
        <dbReference type="ARBA" id="ARBA00023015"/>
    </source>
</evidence>
<feature type="domain" description="RNA polymerase sigma-70 region 2" evidence="6">
    <location>
        <begin position="52"/>
        <end position="117"/>
    </location>
</feature>
<name>A0A329MHA1_9BACL</name>
<dbReference type="InterPro" id="IPR007627">
    <property type="entry name" value="RNA_pol_sigma70_r2"/>
</dbReference>
<evidence type="ECO:0000259" key="6">
    <source>
        <dbReference type="Pfam" id="PF04542"/>
    </source>
</evidence>
<feature type="domain" description="RNA polymerase sigma factor 70 region 4 type 2" evidence="7">
    <location>
        <begin position="151"/>
        <end position="202"/>
    </location>
</feature>
<dbReference type="InterPro" id="IPR039425">
    <property type="entry name" value="RNA_pol_sigma-70-like"/>
</dbReference>
<dbReference type="GO" id="GO:0003677">
    <property type="term" value="F:DNA binding"/>
    <property type="evidence" value="ECO:0007669"/>
    <property type="project" value="UniProtKB-KW"/>
</dbReference>
<dbReference type="EMBL" id="QMFB01000020">
    <property type="protein sequence ID" value="RAV16737.1"/>
    <property type="molecule type" value="Genomic_DNA"/>
</dbReference>
<evidence type="ECO:0000313" key="8">
    <source>
        <dbReference type="EMBL" id="RAV16737.1"/>
    </source>
</evidence>
<dbReference type="AlphaFoldDB" id="A0A329MHA1"/>
<reference evidence="8 9" key="1">
    <citation type="journal article" date="2009" name="Int. J. Syst. Evol. Microbiol.">
        <title>Paenibacillus contaminans sp. nov., isolated from a contaminated laboratory plate.</title>
        <authorList>
            <person name="Chou J.H."/>
            <person name="Lee J.H."/>
            <person name="Lin M.C."/>
            <person name="Chang P.S."/>
            <person name="Arun A.B."/>
            <person name="Young C.C."/>
            <person name="Chen W.M."/>
        </authorList>
    </citation>
    <scope>NUCLEOTIDE SEQUENCE [LARGE SCALE GENOMIC DNA]</scope>
    <source>
        <strain evidence="8 9">CKOBP-6</strain>
    </source>
</reference>
<evidence type="ECO:0000313" key="9">
    <source>
        <dbReference type="Proteomes" id="UP000250369"/>
    </source>
</evidence>
<dbReference type="Pfam" id="PF04542">
    <property type="entry name" value="Sigma70_r2"/>
    <property type="match status" value="1"/>
</dbReference>
<dbReference type="Pfam" id="PF08281">
    <property type="entry name" value="Sigma70_r4_2"/>
    <property type="match status" value="1"/>
</dbReference>
<dbReference type="PANTHER" id="PTHR43133:SF8">
    <property type="entry name" value="RNA POLYMERASE SIGMA FACTOR HI_1459-RELATED"/>
    <property type="match status" value="1"/>
</dbReference>
<dbReference type="NCBIfam" id="TIGR02937">
    <property type="entry name" value="sigma70-ECF"/>
    <property type="match status" value="1"/>
</dbReference>
<dbReference type="Gene3D" id="1.10.10.10">
    <property type="entry name" value="Winged helix-like DNA-binding domain superfamily/Winged helix DNA-binding domain"/>
    <property type="match status" value="1"/>
</dbReference>
<evidence type="ECO:0008006" key="10">
    <source>
        <dbReference type="Google" id="ProtNLM"/>
    </source>
</evidence>
<sequence>MCDPVGRPNFFENIPTFISPGTLFDCQELQMQLRRRKMDSIGKNGKEAAEAIRSYVKPIFGFALNRVKQRAEAEDLAQEIMLQLLKSFSGVRDIRCLEAYVWTVARYTWVNWLKKRAHAPQTIEINGMSELSADCSREPLDQLLVTEAYRELRREVAFLSDIHRRIVVMYYYDELKIGDIAIALNIPVNTVKWHLSEAKKELRKGMKRMRATGTLSVNPVSMGEMGHSGSAGRLGETNDFLGRALAQNIVYAAYHKAHTVHQIAEELGMPPSLLEGEVQHLADYNFLIQTSPGKYQSNTIVWDLFELAVAGHRFWQECAAEVADVHFDALIEVRRQVEDSGVYVPDGDYNFLLWTLLPKNVEEQSWRSMPAGDNFDAVAPMRKDGGQYIAYAALNRSRNADPGFDLSSYVTFGPSIRYVEDSPLYLWQFNTYWSDRQVDWRFLEYRNVEVCHAFQQGELPDNEGNSEQYSFLLEKGYIRKTEEGYKFNAVWIDSPQTLDRLNKAMPDLSALYAPAVGKLYDQMLKLFLQNQPKHLEPQIAYMVRGNTGGGRLVAYILKHLIDNGKLKAPLPHQRKTITTWMGPVK</sequence>
<dbReference type="SUPFAM" id="SSF88946">
    <property type="entry name" value="Sigma2 domain of RNA polymerase sigma factors"/>
    <property type="match status" value="1"/>
</dbReference>
<dbReference type="SUPFAM" id="SSF88659">
    <property type="entry name" value="Sigma3 and sigma4 domains of RNA polymerase sigma factors"/>
    <property type="match status" value="1"/>
</dbReference>
<evidence type="ECO:0000256" key="4">
    <source>
        <dbReference type="ARBA" id="ARBA00023125"/>
    </source>
</evidence>
<keyword evidence="5" id="KW-0804">Transcription</keyword>
<gene>
    <name evidence="8" type="ORF">DQG23_28295</name>
</gene>
<keyword evidence="3" id="KW-0731">Sigma factor</keyword>
<comment type="similarity">
    <text evidence="1">Belongs to the sigma-70 factor family. ECF subfamily.</text>
</comment>
<proteinExistence type="inferred from homology"/>
<evidence type="ECO:0000259" key="7">
    <source>
        <dbReference type="Pfam" id="PF08281"/>
    </source>
</evidence>
<evidence type="ECO:0000256" key="1">
    <source>
        <dbReference type="ARBA" id="ARBA00010641"/>
    </source>
</evidence>
<dbReference type="Gene3D" id="1.10.1740.10">
    <property type="match status" value="1"/>
</dbReference>
<evidence type="ECO:0000256" key="3">
    <source>
        <dbReference type="ARBA" id="ARBA00023082"/>
    </source>
</evidence>
<dbReference type="Proteomes" id="UP000250369">
    <property type="component" value="Unassembled WGS sequence"/>
</dbReference>
<dbReference type="GO" id="GO:0016987">
    <property type="term" value="F:sigma factor activity"/>
    <property type="evidence" value="ECO:0007669"/>
    <property type="project" value="UniProtKB-KW"/>
</dbReference>
<dbReference type="PANTHER" id="PTHR43133">
    <property type="entry name" value="RNA POLYMERASE ECF-TYPE SIGMA FACTO"/>
    <property type="match status" value="1"/>
</dbReference>
<dbReference type="InterPro" id="IPR036388">
    <property type="entry name" value="WH-like_DNA-bd_sf"/>
</dbReference>
<dbReference type="InterPro" id="IPR014284">
    <property type="entry name" value="RNA_pol_sigma-70_dom"/>
</dbReference>
<evidence type="ECO:0000256" key="5">
    <source>
        <dbReference type="ARBA" id="ARBA00023163"/>
    </source>
</evidence>
<keyword evidence="9" id="KW-1185">Reference proteome</keyword>
<dbReference type="InterPro" id="IPR013325">
    <property type="entry name" value="RNA_pol_sigma_r2"/>
</dbReference>